<dbReference type="EMBL" id="JTDE01001226">
    <property type="protein sequence ID" value="KAF7259383.1"/>
    <property type="molecule type" value="Genomic_DNA"/>
</dbReference>
<dbReference type="PANTHER" id="PTHR24235">
    <property type="entry name" value="NEUROPEPTIDE Y RECEPTOR"/>
    <property type="match status" value="1"/>
</dbReference>
<accession>A0A8S9Z200</accession>
<evidence type="ECO:0000256" key="1">
    <source>
        <dbReference type="ARBA" id="ARBA00004141"/>
    </source>
</evidence>
<evidence type="ECO:0000259" key="9">
    <source>
        <dbReference type="PROSITE" id="PS50262"/>
    </source>
</evidence>
<keyword evidence="6" id="KW-0675">Receptor</keyword>
<evidence type="ECO:0000256" key="7">
    <source>
        <dbReference type="ARBA" id="ARBA00023224"/>
    </source>
</evidence>
<gene>
    <name evidence="10" type="ORF">EG68_03483</name>
</gene>
<dbReference type="AlphaFoldDB" id="A0A8S9Z200"/>
<dbReference type="PRINTS" id="PR00237">
    <property type="entry name" value="GPCRRHODOPSN"/>
</dbReference>
<protein>
    <recommendedName>
        <fullName evidence="9">G-protein coupled receptors family 1 profile domain-containing protein</fullName>
    </recommendedName>
</protein>
<proteinExistence type="predicted"/>
<dbReference type="Gene3D" id="1.20.1070.10">
    <property type="entry name" value="Rhodopsin 7-helix transmembrane proteins"/>
    <property type="match status" value="1"/>
</dbReference>
<name>A0A8S9Z200_9TREM</name>
<keyword evidence="3 8" id="KW-1133">Transmembrane helix</keyword>
<keyword evidence="5 8" id="KW-0472">Membrane</keyword>
<comment type="caution">
    <text evidence="10">The sequence shown here is derived from an EMBL/GenBank/DDBJ whole genome shotgun (WGS) entry which is preliminary data.</text>
</comment>
<keyword evidence="2 8" id="KW-0812">Transmembrane</keyword>
<keyword evidence="7" id="KW-0807">Transducer</keyword>
<dbReference type="Pfam" id="PF00001">
    <property type="entry name" value="7tm_1"/>
    <property type="match status" value="1"/>
</dbReference>
<dbReference type="InterPro" id="IPR017452">
    <property type="entry name" value="GPCR_Rhodpsn_7TM"/>
</dbReference>
<sequence length="177" mass="19744">MSTFNLSVLCSESPFISSKGYLEAIRNYFKHCMPEETGKEIVGVVETTMSDLKQQNMLKQHELLILVFICIIFILFGAVGSLSVIVVVQRRPRMRTSHNLFTVSLAVGDLLLCLFTQPFNLLRILYWHVDWTLGSVMCKAVETAQATNIFVSTLNISVVAVDRLLVSPSLSTDASIV</sequence>
<evidence type="ECO:0000256" key="8">
    <source>
        <dbReference type="SAM" id="Phobius"/>
    </source>
</evidence>
<evidence type="ECO:0000256" key="6">
    <source>
        <dbReference type="ARBA" id="ARBA00023170"/>
    </source>
</evidence>
<dbReference type="OrthoDB" id="9046662at2759"/>
<dbReference type="GO" id="GO:0016020">
    <property type="term" value="C:membrane"/>
    <property type="evidence" value="ECO:0007669"/>
    <property type="project" value="UniProtKB-SubCell"/>
</dbReference>
<dbReference type="PANTHER" id="PTHR24235:SF12">
    <property type="entry name" value="G-PROTEIN COUPLED RECEPTORS FAMILY 1 PROFILE DOMAIN-CONTAINING PROTEIN"/>
    <property type="match status" value="1"/>
</dbReference>
<evidence type="ECO:0000256" key="4">
    <source>
        <dbReference type="ARBA" id="ARBA00023040"/>
    </source>
</evidence>
<evidence type="ECO:0000256" key="3">
    <source>
        <dbReference type="ARBA" id="ARBA00022989"/>
    </source>
</evidence>
<dbReference type="SUPFAM" id="SSF81321">
    <property type="entry name" value="Family A G protein-coupled receptor-like"/>
    <property type="match status" value="1"/>
</dbReference>
<evidence type="ECO:0000313" key="11">
    <source>
        <dbReference type="Proteomes" id="UP000822476"/>
    </source>
</evidence>
<organism evidence="10 11">
    <name type="scientific">Paragonimus skrjabini miyazakii</name>
    <dbReference type="NCBI Taxonomy" id="59628"/>
    <lineage>
        <taxon>Eukaryota</taxon>
        <taxon>Metazoa</taxon>
        <taxon>Spiralia</taxon>
        <taxon>Lophotrochozoa</taxon>
        <taxon>Platyhelminthes</taxon>
        <taxon>Trematoda</taxon>
        <taxon>Digenea</taxon>
        <taxon>Plagiorchiida</taxon>
        <taxon>Troglotremata</taxon>
        <taxon>Troglotrematidae</taxon>
        <taxon>Paragonimus</taxon>
    </lineage>
</organism>
<reference evidence="10" key="1">
    <citation type="submission" date="2019-07" db="EMBL/GenBank/DDBJ databases">
        <title>Annotation for the trematode Paragonimus miyazaki's.</title>
        <authorList>
            <person name="Choi Y.-J."/>
        </authorList>
    </citation>
    <scope>NUCLEOTIDE SEQUENCE</scope>
    <source>
        <strain evidence="10">Japan</strain>
    </source>
</reference>
<keyword evidence="4" id="KW-0297">G-protein coupled receptor</keyword>
<dbReference type="GO" id="GO:0004930">
    <property type="term" value="F:G protein-coupled receptor activity"/>
    <property type="evidence" value="ECO:0007669"/>
    <property type="project" value="UniProtKB-KW"/>
</dbReference>
<dbReference type="InterPro" id="IPR000276">
    <property type="entry name" value="GPCR_Rhodpsn"/>
</dbReference>
<dbReference type="Proteomes" id="UP000822476">
    <property type="component" value="Unassembled WGS sequence"/>
</dbReference>
<evidence type="ECO:0000313" key="10">
    <source>
        <dbReference type="EMBL" id="KAF7259383.1"/>
    </source>
</evidence>
<evidence type="ECO:0000256" key="5">
    <source>
        <dbReference type="ARBA" id="ARBA00023136"/>
    </source>
</evidence>
<dbReference type="PROSITE" id="PS50262">
    <property type="entry name" value="G_PROTEIN_RECEP_F1_2"/>
    <property type="match status" value="1"/>
</dbReference>
<feature type="transmembrane region" description="Helical" evidence="8">
    <location>
        <begin position="100"/>
        <end position="119"/>
    </location>
</feature>
<comment type="subcellular location">
    <subcellularLocation>
        <location evidence="1">Membrane</location>
        <topology evidence="1">Multi-pass membrane protein</topology>
    </subcellularLocation>
</comment>
<evidence type="ECO:0000256" key="2">
    <source>
        <dbReference type="ARBA" id="ARBA00022692"/>
    </source>
</evidence>
<feature type="domain" description="G-protein coupled receptors family 1 profile" evidence="9">
    <location>
        <begin position="80"/>
        <end position="177"/>
    </location>
</feature>
<feature type="transmembrane region" description="Helical" evidence="8">
    <location>
        <begin position="63"/>
        <end position="88"/>
    </location>
</feature>
<keyword evidence="11" id="KW-1185">Reference proteome</keyword>